<name>A0A1S1X5R8_9NEIS</name>
<organism evidence="5 6">
    <name type="scientific">Chromobacterium sphagni</name>
    <dbReference type="NCBI Taxonomy" id="1903179"/>
    <lineage>
        <taxon>Bacteria</taxon>
        <taxon>Pseudomonadati</taxon>
        <taxon>Pseudomonadota</taxon>
        <taxon>Betaproteobacteria</taxon>
        <taxon>Neisseriales</taxon>
        <taxon>Chromobacteriaceae</taxon>
        <taxon>Chromobacterium</taxon>
    </lineage>
</organism>
<dbReference type="EMBL" id="MKCS01000001">
    <property type="protein sequence ID" value="OHX14824.1"/>
    <property type="molecule type" value="Genomic_DNA"/>
</dbReference>
<dbReference type="STRING" id="1903179.BI347_00065"/>
<comment type="similarity">
    <text evidence="1">Belongs to the FlgD family.</text>
</comment>
<evidence type="ECO:0000256" key="1">
    <source>
        <dbReference type="ARBA" id="ARBA00010577"/>
    </source>
</evidence>
<evidence type="ECO:0000256" key="4">
    <source>
        <dbReference type="ARBA" id="ARBA00024746"/>
    </source>
</evidence>
<dbReference type="Proteomes" id="UP000180088">
    <property type="component" value="Unassembled WGS sequence"/>
</dbReference>
<comment type="caution">
    <text evidence="5">The sequence shown here is derived from an EMBL/GenBank/DDBJ whole genome shotgun (WGS) entry which is preliminary data.</text>
</comment>
<gene>
    <name evidence="5" type="ORF">BI347_00065</name>
</gene>
<keyword evidence="5" id="KW-0282">Flagellum</keyword>
<sequence length="138" mass="14521">MANTGLGVSSAGGVEQTRGITQQDFLRILSTQLTFQDPLKPIDNQQFMAQMAQFSSLEQTRMSNEKLDTLLSQQAASQSLGLIGKTVEVATANGNVPGQVTTISFSSGQPLLTVKSASGELMTDVSLTQVALVRGSAT</sequence>
<proteinExistence type="inferred from homology"/>
<evidence type="ECO:0000313" key="6">
    <source>
        <dbReference type="Proteomes" id="UP000180088"/>
    </source>
</evidence>
<comment type="function">
    <text evidence="4">Required for flagellar hook formation. May act as a scaffolding protein.</text>
</comment>
<keyword evidence="5" id="KW-0966">Cell projection</keyword>
<dbReference type="Pfam" id="PF03963">
    <property type="entry name" value="FlgD"/>
    <property type="match status" value="1"/>
</dbReference>
<reference evidence="5 6" key="1">
    <citation type="submission" date="2016-09" db="EMBL/GenBank/DDBJ databases">
        <title>Chromobacterium muskegensis sp. nov., an insecticidal bacterium isolated from Sphagnum bogs.</title>
        <authorList>
            <person name="Sparks M.E."/>
            <person name="Blackburn M.B."/>
            <person name="Gundersen-Rindal D.E."/>
            <person name="Mitchell A."/>
            <person name="Farrar R."/>
            <person name="Kuhar D."/>
        </authorList>
    </citation>
    <scope>NUCLEOTIDE SEQUENCE [LARGE SCALE GENOMIC DNA]</scope>
    <source>
        <strain evidence="5 6">37-2</strain>
    </source>
</reference>
<keyword evidence="5" id="KW-0969">Cilium</keyword>
<dbReference type="AlphaFoldDB" id="A0A1S1X5R8"/>
<accession>A0A1S1X5R8</accession>
<evidence type="ECO:0000313" key="5">
    <source>
        <dbReference type="EMBL" id="OHX14824.1"/>
    </source>
</evidence>
<evidence type="ECO:0000256" key="3">
    <source>
        <dbReference type="ARBA" id="ARBA00022795"/>
    </source>
</evidence>
<dbReference type="InterPro" id="IPR005648">
    <property type="entry name" value="FlgD"/>
</dbReference>
<dbReference type="RefSeq" id="WP_071116304.1">
    <property type="nucleotide sequence ID" value="NZ_MKCS01000001.1"/>
</dbReference>
<protein>
    <recommendedName>
        <fullName evidence="2">Basal-body rod modification protein FlgD</fullName>
    </recommendedName>
</protein>
<evidence type="ECO:0000256" key="2">
    <source>
        <dbReference type="ARBA" id="ARBA00016013"/>
    </source>
</evidence>
<dbReference type="GO" id="GO:0044781">
    <property type="term" value="P:bacterial-type flagellum organization"/>
    <property type="evidence" value="ECO:0007669"/>
    <property type="project" value="UniProtKB-KW"/>
</dbReference>
<dbReference type="OrthoDB" id="9785233at2"/>
<keyword evidence="3" id="KW-1005">Bacterial flagellum biogenesis</keyword>